<feature type="chain" id="PRO_5030548809" description="Plastid lipid-associated protein/fibrillin conserved domain-containing protein" evidence="4">
    <location>
        <begin position="18"/>
        <end position="301"/>
    </location>
</feature>
<evidence type="ECO:0000256" key="4">
    <source>
        <dbReference type="SAM" id="SignalP"/>
    </source>
</evidence>
<name>A0A7S2E6A0_9STRA</name>
<proteinExistence type="predicted"/>
<reference evidence="6" key="1">
    <citation type="submission" date="2021-01" db="EMBL/GenBank/DDBJ databases">
        <authorList>
            <person name="Corre E."/>
            <person name="Pelletier E."/>
            <person name="Niang G."/>
            <person name="Scheremetjew M."/>
            <person name="Finn R."/>
            <person name="Kale V."/>
            <person name="Holt S."/>
            <person name="Cochrane G."/>
            <person name="Meng A."/>
            <person name="Brown T."/>
            <person name="Cohen L."/>
        </authorList>
    </citation>
    <scope>NUCLEOTIDE SEQUENCE</scope>
    <source>
        <strain evidence="6">Pop2</strain>
    </source>
</reference>
<evidence type="ECO:0000256" key="3">
    <source>
        <dbReference type="SAM" id="MobiDB-lite"/>
    </source>
</evidence>
<dbReference type="InterPro" id="IPR039633">
    <property type="entry name" value="PAP"/>
</dbReference>
<keyword evidence="4" id="KW-0732">Signal</keyword>
<dbReference type="Pfam" id="PF04755">
    <property type="entry name" value="PAP_fibrillin"/>
    <property type="match status" value="1"/>
</dbReference>
<feature type="domain" description="Plastid lipid-associated protein/fibrillin conserved" evidence="5">
    <location>
        <begin position="45"/>
        <end position="225"/>
    </location>
</feature>
<organism evidence="6">
    <name type="scientific">Ditylum brightwellii</name>
    <dbReference type="NCBI Taxonomy" id="49249"/>
    <lineage>
        <taxon>Eukaryota</taxon>
        <taxon>Sar</taxon>
        <taxon>Stramenopiles</taxon>
        <taxon>Ochrophyta</taxon>
        <taxon>Bacillariophyta</taxon>
        <taxon>Mediophyceae</taxon>
        <taxon>Lithodesmiophycidae</taxon>
        <taxon>Lithodesmiales</taxon>
        <taxon>Lithodesmiaceae</taxon>
        <taxon>Ditylum</taxon>
    </lineage>
</organism>
<evidence type="ECO:0000256" key="2">
    <source>
        <dbReference type="ARBA" id="ARBA00022640"/>
    </source>
</evidence>
<keyword evidence="2" id="KW-0934">Plastid</keyword>
<protein>
    <recommendedName>
        <fullName evidence="5">Plastid lipid-associated protein/fibrillin conserved domain-containing protein</fullName>
    </recommendedName>
</protein>
<dbReference type="GO" id="GO:0009536">
    <property type="term" value="C:plastid"/>
    <property type="evidence" value="ECO:0007669"/>
    <property type="project" value="UniProtKB-SubCell"/>
</dbReference>
<dbReference type="EMBL" id="HBGN01006234">
    <property type="protein sequence ID" value="CAD9317593.1"/>
    <property type="molecule type" value="Transcribed_RNA"/>
</dbReference>
<feature type="region of interest" description="Disordered" evidence="3">
    <location>
        <begin position="245"/>
        <end position="281"/>
    </location>
</feature>
<dbReference type="InterPro" id="IPR006843">
    <property type="entry name" value="PAP/fibrillin_dom"/>
</dbReference>
<dbReference type="AlphaFoldDB" id="A0A7S2E6A0"/>
<comment type="subcellular location">
    <subcellularLocation>
        <location evidence="1">Plastid</location>
    </subcellularLocation>
</comment>
<evidence type="ECO:0000313" key="6">
    <source>
        <dbReference type="EMBL" id="CAD9317593.1"/>
    </source>
</evidence>
<gene>
    <name evidence="6" type="ORF">DBRI1063_LOCUS4001</name>
</gene>
<evidence type="ECO:0000259" key="5">
    <source>
        <dbReference type="Pfam" id="PF04755"/>
    </source>
</evidence>
<sequence length="301" mass="32840">MRLVCVVLLASSPWVNAFSAIPAQKTALLEKLPISGFVGDNPTQVSEICDACSALENNPSAEQEYGLFGQWKLRFTSASPYGLLKRFGADSSLDLPNSLVNNSPLLATSVSQKVDTSARLVTSVDLAPWPALDALSSIPILGSLSKASVNLELDHSFKLLEGQLKMDVTLEKVKRTLSGAGDDLPAFIPKESNYDLPLQLRPKGTFETTYLDDTLRIDRSLGGQLLGEDIFVFERVVVERPSAKKVVEENEESKETEEEKKKEPMTVNNESVGDNCELGYEEDGTPVILCDDVENNAMPSD</sequence>
<dbReference type="PANTHER" id="PTHR31906">
    <property type="entry name" value="PLASTID-LIPID-ASSOCIATED PROTEIN 4, CHLOROPLASTIC-RELATED"/>
    <property type="match status" value="1"/>
</dbReference>
<accession>A0A7S2E6A0</accession>
<evidence type="ECO:0000256" key="1">
    <source>
        <dbReference type="ARBA" id="ARBA00004474"/>
    </source>
</evidence>
<feature type="signal peptide" evidence="4">
    <location>
        <begin position="1"/>
        <end position="17"/>
    </location>
</feature>